<feature type="region of interest" description="Disordered" evidence="1">
    <location>
        <begin position="35"/>
        <end position="55"/>
    </location>
</feature>
<gene>
    <name evidence="2" type="ORF">GUJ93_ZPchr0007g4544</name>
</gene>
<comment type="caution">
    <text evidence="2">The sequence shown here is derived from an EMBL/GenBank/DDBJ whole genome shotgun (WGS) entry which is preliminary data.</text>
</comment>
<reference evidence="2" key="1">
    <citation type="journal article" date="2021" name="bioRxiv">
        <title>Whole Genome Assembly and Annotation of Northern Wild Rice, Zizania palustris L., Supports a Whole Genome Duplication in the Zizania Genus.</title>
        <authorList>
            <person name="Haas M."/>
            <person name="Kono T."/>
            <person name="Macchietto M."/>
            <person name="Millas R."/>
            <person name="McGilp L."/>
            <person name="Shao M."/>
            <person name="Duquette J."/>
            <person name="Hirsch C.N."/>
            <person name="Kimball J."/>
        </authorList>
    </citation>
    <scope>NUCLEOTIDE SEQUENCE</scope>
    <source>
        <tissue evidence="2">Fresh leaf tissue</tissue>
    </source>
</reference>
<dbReference type="AlphaFoldDB" id="A0A8J5T4D2"/>
<evidence type="ECO:0000256" key="1">
    <source>
        <dbReference type="SAM" id="MobiDB-lite"/>
    </source>
</evidence>
<sequence length="144" mass="15876">MPKHIDGEQFISSMSNSSLSLEDGDLKENLVLDENITENKSGNDDGVPDKSNEDVSSLRGGGIFKFLGGPKPGDIECNLHYAIHCYDAAKETMLASPMLSTEMSVILKKRSWAFNELGRHRLENRNLGSAEIDFADAIRAFQDV</sequence>
<feature type="compositionally biased region" description="Basic and acidic residues" evidence="1">
    <location>
        <begin position="41"/>
        <end position="53"/>
    </location>
</feature>
<name>A0A8J5T4D2_ZIZPA</name>
<organism evidence="2 3">
    <name type="scientific">Zizania palustris</name>
    <name type="common">Northern wild rice</name>
    <dbReference type="NCBI Taxonomy" id="103762"/>
    <lineage>
        <taxon>Eukaryota</taxon>
        <taxon>Viridiplantae</taxon>
        <taxon>Streptophyta</taxon>
        <taxon>Embryophyta</taxon>
        <taxon>Tracheophyta</taxon>
        <taxon>Spermatophyta</taxon>
        <taxon>Magnoliopsida</taxon>
        <taxon>Liliopsida</taxon>
        <taxon>Poales</taxon>
        <taxon>Poaceae</taxon>
        <taxon>BOP clade</taxon>
        <taxon>Oryzoideae</taxon>
        <taxon>Oryzeae</taxon>
        <taxon>Zizaniinae</taxon>
        <taxon>Zizania</taxon>
    </lineage>
</organism>
<dbReference type="EMBL" id="JAAALK010000282">
    <property type="protein sequence ID" value="KAG8078622.1"/>
    <property type="molecule type" value="Genomic_DNA"/>
</dbReference>
<reference evidence="2" key="2">
    <citation type="submission" date="2021-02" db="EMBL/GenBank/DDBJ databases">
        <authorList>
            <person name="Kimball J.A."/>
            <person name="Haas M.W."/>
            <person name="Macchietto M."/>
            <person name="Kono T."/>
            <person name="Duquette J."/>
            <person name="Shao M."/>
        </authorList>
    </citation>
    <scope>NUCLEOTIDE SEQUENCE</scope>
    <source>
        <tissue evidence="2">Fresh leaf tissue</tissue>
    </source>
</reference>
<accession>A0A8J5T4D2</accession>
<proteinExistence type="predicted"/>
<dbReference type="Proteomes" id="UP000729402">
    <property type="component" value="Unassembled WGS sequence"/>
</dbReference>
<keyword evidence="3" id="KW-1185">Reference proteome</keyword>
<evidence type="ECO:0000313" key="2">
    <source>
        <dbReference type="EMBL" id="KAG8078622.1"/>
    </source>
</evidence>
<protein>
    <submittedName>
        <fullName evidence="2">Uncharacterized protein</fullName>
    </submittedName>
</protein>
<evidence type="ECO:0000313" key="3">
    <source>
        <dbReference type="Proteomes" id="UP000729402"/>
    </source>
</evidence>